<dbReference type="GO" id="GO:0016020">
    <property type="term" value="C:membrane"/>
    <property type="evidence" value="ECO:0007669"/>
    <property type="project" value="TreeGrafter"/>
</dbReference>
<dbReference type="AlphaFoldDB" id="A0A511WMA0"/>
<proteinExistence type="predicted"/>
<dbReference type="Gene3D" id="3.40.50.1820">
    <property type="entry name" value="alpha/beta hydrolase"/>
    <property type="match status" value="1"/>
</dbReference>
<dbReference type="GO" id="GO:0047372">
    <property type="term" value="F:monoacylglycerol lipase activity"/>
    <property type="evidence" value="ECO:0007669"/>
    <property type="project" value="TreeGrafter"/>
</dbReference>
<dbReference type="PRINTS" id="PR00111">
    <property type="entry name" value="ABHYDROLASE"/>
</dbReference>
<dbReference type="InterPro" id="IPR050266">
    <property type="entry name" value="AB_hydrolase_sf"/>
</dbReference>
<evidence type="ECO:0000259" key="1">
    <source>
        <dbReference type="Pfam" id="PF12697"/>
    </source>
</evidence>
<evidence type="ECO:0000313" key="2">
    <source>
        <dbReference type="EMBL" id="GEN52260.1"/>
    </source>
</evidence>
<name>A0A511WMA0_9BACI</name>
<comment type="caution">
    <text evidence="2">The sequence shown here is derived from an EMBL/GenBank/DDBJ whole genome shotgun (WGS) entry which is preliminary data.</text>
</comment>
<dbReference type="InterPro" id="IPR029058">
    <property type="entry name" value="AB_hydrolase_fold"/>
</dbReference>
<accession>A0A511WMA0</accession>
<protein>
    <submittedName>
        <fullName evidence="2">Alpha/beta hydrolase</fullName>
    </submittedName>
</protein>
<gene>
    <name evidence="2" type="ORF">HFA01_05220</name>
</gene>
<keyword evidence="3" id="KW-1185">Reference proteome</keyword>
<dbReference type="PANTHER" id="PTHR43798:SF5">
    <property type="entry name" value="MONOACYLGLYCEROL LIPASE ABHD6"/>
    <property type="match status" value="1"/>
</dbReference>
<sequence>MILHTDVVGDGEPLVFLHTGLQTGKTDFDKQREYFSSKYQVISPDLRGHGESPSDDLDDYFIQAADDLAETLSSLEIQRAHIAGCSFGALVAIFLAKRHPEFVRTLAISGVTPVKPENWKSMNEEESKFRTNLLNDEETCAYFDSLHGEGWQRFIYMGEDDDWYPFEAIRSIQTLTMPILYVIGEGLEHEIHGLLDYKEQSDSVHTAVLPFASHLVHTEQPDLYNKTLEVFLSNCES</sequence>
<dbReference type="RefSeq" id="WP_146813013.1">
    <property type="nucleotide sequence ID" value="NZ_BJYD01000004.1"/>
</dbReference>
<keyword evidence="2" id="KW-0378">Hydrolase</keyword>
<dbReference type="Proteomes" id="UP000321886">
    <property type="component" value="Unassembled WGS sequence"/>
</dbReference>
<dbReference type="OrthoDB" id="9805423at2"/>
<dbReference type="SUPFAM" id="SSF53474">
    <property type="entry name" value="alpha/beta-Hydrolases"/>
    <property type="match status" value="1"/>
</dbReference>
<dbReference type="EMBL" id="BJYD01000004">
    <property type="protein sequence ID" value="GEN52260.1"/>
    <property type="molecule type" value="Genomic_DNA"/>
</dbReference>
<dbReference type="GO" id="GO:0046464">
    <property type="term" value="P:acylglycerol catabolic process"/>
    <property type="evidence" value="ECO:0007669"/>
    <property type="project" value="TreeGrafter"/>
</dbReference>
<reference evidence="2 3" key="1">
    <citation type="submission" date="2019-07" db="EMBL/GenBank/DDBJ databases">
        <title>Whole genome shotgun sequence of Halobacillus faecis NBRC 103569.</title>
        <authorList>
            <person name="Hosoyama A."/>
            <person name="Uohara A."/>
            <person name="Ohji S."/>
            <person name="Ichikawa N."/>
        </authorList>
    </citation>
    <scope>NUCLEOTIDE SEQUENCE [LARGE SCALE GENOMIC DNA]</scope>
    <source>
        <strain evidence="2 3">NBRC 103569</strain>
    </source>
</reference>
<evidence type="ECO:0000313" key="3">
    <source>
        <dbReference type="Proteomes" id="UP000321886"/>
    </source>
</evidence>
<dbReference type="InterPro" id="IPR000073">
    <property type="entry name" value="AB_hydrolase_1"/>
</dbReference>
<organism evidence="2 3">
    <name type="scientific">Halobacillus faecis</name>
    <dbReference type="NCBI Taxonomy" id="360184"/>
    <lineage>
        <taxon>Bacteria</taxon>
        <taxon>Bacillati</taxon>
        <taxon>Bacillota</taxon>
        <taxon>Bacilli</taxon>
        <taxon>Bacillales</taxon>
        <taxon>Bacillaceae</taxon>
        <taxon>Halobacillus</taxon>
    </lineage>
</organism>
<dbReference type="PANTHER" id="PTHR43798">
    <property type="entry name" value="MONOACYLGLYCEROL LIPASE"/>
    <property type="match status" value="1"/>
</dbReference>
<feature type="domain" description="AB hydrolase-1" evidence="1">
    <location>
        <begin position="14"/>
        <end position="225"/>
    </location>
</feature>
<dbReference type="Pfam" id="PF12697">
    <property type="entry name" value="Abhydrolase_6"/>
    <property type="match status" value="1"/>
</dbReference>